<comment type="caution">
    <text evidence="3">The sequence shown here is derived from an EMBL/GenBank/DDBJ whole genome shotgun (WGS) entry which is preliminary data.</text>
</comment>
<dbReference type="InterPro" id="IPR013229">
    <property type="entry name" value="PEGA"/>
</dbReference>
<name>A0A1F7XJK7_9BACT</name>
<gene>
    <name evidence="3" type="ORF">A2V97_01140</name>
</gene>
<feature type="domain" description="PEGA" evidence="2">
    <location>
        <begin position="43"/>
        <end position="107"/>
    </location>
</feature>
<proteinExistence type="predicted"/>
<evidence type="ECO:0000259" key="2">
    <source>
        <dbReference type="Pfam" id="PF08308"/>
    </source>
</evidence>
<dbReference type="EMBL" id="MGFX01000006">
    <property type="protein sequence ID" value="OGM15221.1"/>
    <property type="molecule type" value="Genomic_DNA"/>
</dbReference>
<evidence type="ECO:0000313" key="3">
    <source>
        <dbReference type="EMBL" id="OGM15221.1"/>
    </source>
</evidence>
<protein>
    <recommendedName>
        <fullName evidence="2">PEGA domain-containing protein</fullName>
    </recommendedName>
</protein>
<accession>A0A1F7XJK7</accession>
<sequence>MTKVRVAVFLITLIVVGVLGLFVSLYARGYRFDIKTFKFSPNGLLVVESDPSGAQVFVNGELVNATDTTISLSPGTYDIEFRKEGYITWGKRLEIQKEIVTEAIAHLFKSVPSLTPVSFSGSIFPVASSDFGRIAYSVAVANGNDSGGLWVIDTLNLPLGFAREPRQITDGDLRGATWTFSPDGREIMLTTLTGVFVLDAGTFTPQRERVNVATKKEELLAEWQKKADLKLAAQVKSLHPEIADILTRKTKYLTFSPDETKILYQASSEAIIPSGVVKELPGASTQKQERDIKEGRTYVYDIKEDRNFLISEEETQIGNWNRVTNSEIVETGNSIPKLTWFSTSGHLVLAQEGKVTIMDYDGTNRQVVYSGSYITPNAFPILSTDRIIILTNLGATDTLPNLYAVTIK</sequence>
<keyword evidence="1" id="KW-0472">Membrane</keyword>
<organism evidence="3 4">
    <name type="scientific">Candidatus Woesebacteria bacterium RBG_16_42_24</name>
    <dbReference type="NCBI Taxonomy" id="1802485"/>
    <lineage>
        <taxon>Bacteria</taxon>
        <taxon>Candidatus Woeseibacteriota</taxon>
    </lineage>
</organism>
<feature type="transmembrane region" description="Helical" evidence="1">
    <location>
        <begin position="6"/>
        <end position="27"/>
    </location>
</feature>
<reference evidence="3 4" key="1">
    <citation type="journal article" date="2016" name="Nat. Commun.">
        <title>Thousands of microbial genomes shed light on interconnected biogeochemical processes in an aquifer system.</title>
        <authorList>
            <person name="Anantharaman K."/>
            <person name="Brown C.T."/>
            <person name="Hug L.A."/>
            <person name="Sharon I."/>
            <person name="Castelle C.J."/>
            <person name="Probst A.J."/>
            <person name="Thomas B.C."/>
            <person name="Singh A."/>
            <person name="Wilkins M.J."/>
            <person name="Karaoz U."/>
            <person name="Brodie E.L."/>
            <person name="Williams K.H."/>
            <person name="Hubbard S.S."/>
            <person name="Banfield J.F."/>
        </authorList>
    </citation>
    <scope>NUCLEOTIDE SEQUENCE [LARGE SCALE GENOMIC DNA]</scope>
</reference>
<evidence type="ECO:0000256" key="1">
    <source>
        <dbReference type="SAM" id="Phobius"/>
    </source>
</evidence>
<dbReference type="Proteomes" id="UP000177382">
    <property type="component" value="Unassembled WGS sequence"/>
</dbReference>
<dbReference type="SUPFAM" id="SSF82171">
    <property type="entry name" value="DPP6 N-terminal domain-like"/>
    <property type="match status" value="1"/>
</dbReference>
<keyword evidence="1" id="KW-1133">Transmembrane helix</keyword>
<evidence type="ECO:0000313" key="4">
    <source>
        <dbReference type="Proteomes" id="UP000177382"/>
    </source>
</evidence>
<dbReference type="AlphaFoldDB" id="A0A1F7XJK7"/>
<dbReference type="InterPro" id="IPR011042">
    <property type="entry name" value="6-blade_b-propeller_TolB-like"/>
</dbReference>
<dbReference type="Gene3D" id="2.120.10.30">
    <property type="entry name" value="TolB, C-terminal domain"/>
    <property type="match status" value="1"/>
</dbReference>
<keyword evidence="1" id="KW-0812">Transmembrane</keyword>
<dbReference type="STRING" id="1802485.A2V97_01140"/>
<dbReference type="Pfam" id="PF08308">
    <property type="entry name" value="PEGA"/>
    <property type="match status" value="1"/>
</dbReference>